<dbReference type="FunFam" id="2.60.40.420:FF:000045">
    <property type="entry name" value="Laccase 2"/>
    <property type="match status" value="1"/>
</dbReference>
<dbReference type="InterPro" id="IPR045087">
    <property type="entry name" value="Cu-oxidase_fam"/>
</dbReference>
<dbReference type="GO" id="GO:0005507">
    <property type="term" value="F:copper ion binding"/>
    <property type="evidence" value="ECO:0007669"/>
    <property type="project" value="InterPro"/>
</dbReference>
<dbReference type="CDD" id="cd13901">
    <property type="entry name" value="CuRO_3_MaLCC_like"/>
    <property type="match status" value="1"/>
</dbReference>
<evidence type="ECO:0000259" key="8">
    <source>
        <dbReference type="Pfam" id="PF07732"/>
    </source>
</evidence>
<keyword evidence="4" id="KW-0186">Copper</keyword>
<dbReference type="Pfam" id="PF07731">
    <property type="entry name" value="Cu-oxidase_2"/>
    <property type="match status" value="1"/>
</dbReference>
<feature type="domain" description="Plastocyanin-like" evidence="6">
    <location>
        <begin position="251"/>
        <end position="386"/>
    </location>
</feature>
<feature type="signal peptide" evidence="5">
    <location>
        <begin position="1"/>
        <end position="19"/>
    </location>
</feature>
<dbReference type="AlphaFoldDB" id="A0A232LWK9"/>
<evidence type="ECO:0000313" key="9">
    <source>
        <dbReference type="EMBL" id="OXV08506.1"/>
    </source>
</evidence>
<proteinExistence type="inferred from homology"/>
<sequence>MKLHAVWTGILYVFDLVTLSPERSKPLPEAPLPAVPVSSVPTPVSEIPHKFDDGTPVVGVPRREGAFQCPYPDMTDFENCHGPGRRGCWLYNPSTKEEYNITSDYDDPTKVPRGIVREYWLQISDMPISPDGVTMEHGKVFNRTYPGPWIEACWGDTIKVHITNNLRFNGTSIHFHGLRMLNNVQNDGVNGVTQCPIAPGDSFTYEFHATQYGSSWYHSHYSLQYGDGAVGPITIHGPATADFESDEAFKPLLLTDWNHRSVFEDWAVMLQTQSAPEMTNILLNGIGQFGPSGPNRPKKYNITFNEGHAHFMRIINTAVDTAFIFTIDDHTLEVIEADFVPIVPYTTPKILVGIGQRYHVLVRKNEGATASNYWIRTIPARKCSKFYCGPDEQMGIIRYNANSTSSPTTDPFIFGAFFRGATDEEILDLSDSEFNVSLHNIGGAPYVPSAYIQRWDIHLAPFRINFSEPTVLNLDQETHPKYLSVVTANVDKEEWIWLVISAPAGVPPDGARFFVPAAHPMHLHGHDFALLRQSENSWLEEKKNITLDCSDEKIKCDNPPRRDVALLPAKGYMIIAFKADNPGVWLIHCHIAFHASSGLVLQIIENGHLIPEHFNGEKKAESERVCRRWDEWFSNSLNHWDFENPDHFQDDSGV</sequence>
<dbReference type="InterPro" id="IPR008972">
    <property type="entry name" value="Cupredoxin"/>
</dbReference>
<dbReference type="Pfam" id="PF07732">
    <property type="entry name" value="Cu-oxidase_3"/>
    <property type="match status" value="1"/>
</dbReference>
<feature type="chain" id="PRO_5011969005" description="Laccase" evidence="5">
    <location>
        <begin position="20"/>
        <end position="654"/>
    </location>
</feature>
<keyword evidence="2" id="KW-0479">Metal-binding</keyword>
<feature type="domain" description="Plastocyanin-like" evidence="7">
    <location>
        <begin position="484"/>
        <end position="606"/>
    </location>
</feature>
<dbReference type="OrthoDB" id="2121828at2759"/>
<dbReference type="PROSITE" id="PS00080">
    <property type="entry name" value="MULTICOPPER_OXIDASE2"/>
    <property type="match status" value="1"/>
</dbReference>
<evidence type="ECO:0008006" key="11">
    <source>
        <dbReference type="Google" id="ProtNLM"/>
    </source>
</evidence>
<reference evidence="9 10" key="1">
    <citation type="journal article" date="2015" name="Environ. Microbiol.">
        <title>Metagenome sequence of Elaphomyces granulatus from sporocarp tissue reveals Ascomycota ectomycorrhizal fingerprints of genome expansion and a Proteobacteria-rich microbiome.</title>
        <authorList>
            <person name="Quandt C.A."/>
            <person name="Kohler A."/>
            <person name="Hesse C.N."/>
            <person name="Sharpton T.J."/>
            <person name="Martin F."/>
            <person name="Spatafora J.W."/>
        </authorList>
    </citation>
    <scope>NUCLEOTIDE SEQUENCE [LARGE SCALE GENOMIC DNA]</scope>
    <source>
        <strain evidence="9 10">OSC145934</strain>
    </source>
</reference>
<dbReference type="Pfam" id="PF00394">
    <property type="entry name" value="Cu-oxidase"/>
    <property type="match status" value="1"/>
</dbReference>
<dbReference type="GO" id="GO:0016491">
    <property type="term" value="F:oxidoreductase activity"/>
    <property type="evidence" value="ECO:0007669"/>
    <property type="project" value="UniProtKB-KW"/>
</dbReference>
<dbReference type="EMBL" id="NPHW01004065">
    <property type="protein sequence ID" value="OXV08506.1"/>
    <property type="molecule type" value="Genomic_DNA"/>
</dbReference>
<dbReference type="CDD" id="cd13854">
    <property type="entry name" value="CuRO_1_MaLCC_like"/>
    <property type="match status" value="1"/>
</dbReference>
<evidence type="ECO:0000259" key="7">
    <source>
        <dbReference type="Pfam" id="PF07731"/>
    </source>
</evidence>
<dbReference type="Proteomes" id="UP000243515">
    <property type="component" value="Unassembled WGS sequence"/>
</dbReference>
<evidence type="ECO:0000256" key="3">
    <source>
        <dbReference type="ARBA" id="ARBA00023002"/>
    </source>
</evidence>
<evidence type="ECO:0000313" key="10">
    <source>
        <dbReference type="Proteomes" id="UP000243515"/>
    </source>
</evidence>
<dbReference type="PANTHER" id="PTHR11709">
    <property type="entry name" value="MULTI-COPPER OXIDASE"/>
    <property type="match status" value="1"/>
</dbReference>
<dbReference type="Gene3D" id="2.60.40.420">
    <property type="entry name" value="Cupredoxins - blue copper proteins"/>
    <property type="match status" value="3"/>
</dbReference>
<dbReference type="InterPro" id="IPR011706">
    <property type="entry name" value="Cu-oxidase_C"/>
</dbReference>
<comment type="similarity">
    <text evidence="1">Belongs to the multicopper oxidase family.</text>
</comment>
<feature type="domain" description="Plastocyanin-like" evidence="8">
    <location>
        <begin position="124"/>
        <end position="238"/>
    </location>
</feature>
<dbReference type="PANTHER" id="PTHR11709:SF71">
    <property type="entry name" value="OXIDOREDUCTASE TPCJ"/>
    <property type="match status" value="1"/>
</dbReference>
<evidence type="ECO:0000256" key="5">
    <source>
        <dbReference type="SAM" id="SignalP"/>
    </source>
</evidence>
<keyword evidence="3" id="KW-0560">Oxidoreductase</keyword>
<dbReference type="CDD" id="cd13880">
    <property type="entry name" value="CuRO_2_MaLCC_like"/>
    <property type="match status" value="1"/>
</dbReference>
<dbReference type="InterPro" id="IPR011707">
    <property type="entry name" value="Cu-oxidase-like_N"/>
</dbReference>
<keyword evidence="10" id="KW-1185">Reference proteome</keyword>
<organism evidence="9 10">
    <name type="scientific">Elaphomyces granulatus</name>
    <dbReference type="NCBI Taxonomy" id="519963"/>
    <lineage>
        <taxon>Eukaryota</taxon>
        <taxon>Fungi</taxon>
        <taxon>Dikarya</taxon>
        <taxon>Ascomycota</taxon>
        <taxon>Pezizomycotina</taxon>
        <taxon>Eurotiomycetes</taxon>
        <taxon>Eurotiomycetidae</taxon>
        <taxon>Eurotiales</taxon>
        <taxon>Elaphomycetaceae</taxon>
        <taxon>Elaphomyces</taxon>
    </lineage>
</organism>
<evidence type="ECO:0000256" key="4">
    <source>
        <dbReference type="ARBA" id="ARBA00023008"/>
    </source>
</evidence>
<evidence type="ECO:0000259" key="6">
    <source>
        <dbReference type="Pfam" id="PF00394"/>
    </source>
</evidence>
<accession>A0A232LWK9</accession>
<protein>
    <recommendedName>
        <fullName evidence="11">Laccase</fullName>
    </recommendedName>
</protein>
<comment type="caution">
    <text evidence="9">The sequence shown here is derived from an EMBL/GenBank/DDBJ whole genome shotgun (WGS) entry which is preliminary data.</text>
</comment>
<dbReference type="InterPro" id="IPR002355">
    <property type="entry name" value="Cu_oxidase_Cu_BS"/>
</dbReference>
<dbReference type="FunFam" id="2.60.40.420:FF:000021">
    <property type="entry name" value="Extracellular dihydrogeodin oxidase/laccase"/>
    <property type="match status" value="1"/>
</dbReference>
<evidence type="ECO:0000256" key="2">
    <source>
        <dbReference type="ARBA" id="ARBA00022723"/>
    </source>
</evidence>
<dbReference type="InterPro" id="IPR001117">
    <property type="entry name" value="Cu-oxidase_2nd"/>
</dbReference>
<dbReference type="SUPFAM" id="SSF49503">
    <property type="entry name" value="Cupredoxins"/>
    <property type="match status" value="3"/>
</dbReference>
<evidence type="ECO:0000256" key="1">
    <source>
        <dbReference type="ARBA" id="ARBA00010609"/>
    </source>
</evidence>
<keyword evidence="5" id="KW-0732">Signal</keyword>
<gene>
    <name evidence="9" type="ORF">Egran_03731</name>
</gene>
<name>A0A232LWK9_9EURO</name>